<name>A0A8J2MPF8_COTCN</name>
<feature type="domain" description="HAT C-terminal dimerisation" evidence="1">
    <location>
        <begin position="258"/>
        <end position="331"/>
    </location>
</feature>
<gene>
    <name evidence="2" type="ORF">HICCMSTLAB_LOCUS9621</name>
</gene>
<sequence>MNAGKKPSKLVQLAPTRWLALAGAVTSNLKQWEELKHYFNSIKDSSSEKSYTAKSLAEMYNDDRNRLYLIFLNQILREITTMNLAFQAADADLTKLYSDLRCLLLSLARRIFQPSFLRPLVSDTSDATMLHEADIKAVQNVLLKSKQAIGNSLLPINCVDFGSSFAAFAEKKTISDVHLHEVKVRSLNFIIVLCEQLVQRLPTNLVVIDKLRYFAPKNCLSLSSANIMDNLPWDLAVAIQWRLLNTLRFHDINEKFDDNVKPIDFWIAVLDMRNSQGERSFEDLASFALRALSLPISNADVERAFSIMSIVKSKTRNRLLLPMLTALMRIRIHMKVMKICCTNYSPPEHMLKLFNSKMYEVSAKNTVEPNTVETADILVESIDLITDAGDGEDNIYCQI</sequence>
<dbReference type="AlphaFoldDB" id="A0A8J2MPF8"/>
<protein>
    <recommendedName>
        <fullName evidence="1">HAT C-terminal dimerisation domain-containing protein</fullName>
    </recommendedName>
</protein>
<dbReference type="Proteomes" id="UP000786811">
    <property type="component" value="Unassembled WGS sequence"/>
</dbReference>
<comment type="caution">
    <text evidence="2">The sequence shown here is derived from an EMBL/GenBank/DDBJ whole genome shotgun (WGS) entry which is preliminary data.</text>
</comment>
<dbReference type="OrthoDB" id="10023262at2759"/>
<reference evidence="2" key="1">
    <citation type="submission" date="2021-04" db="EMBL/GenBank/DDBJ databases">
        <authorList>
            <person name="Chebbi M.A.C M."/>
        </authorList>
    </citation>
    <scope>NUCLEOTIDE SEQUENCE</scope>
</reference>
<dbReference type="InterPro" id="IPR008906">
    <property type="entry name" value="HATC_C_dom"/>
</dbReference>
<proteinExistence type="predicted"/>
<organism evidence="2 3">
    <name type="scientific">Cotesia congregata</name>
    <name type="common">Parasitoid wasp</name>
    <name type="synonym">Apanteles congregatus</name>
    <dbReference type="NCBI Taxonomy" id="51543"/>
    <lineage>
        <taxon>Eukaryota</taxon>
        <taxon>Metazoa</taxon>
        <taxon>Ecdysozoa</taxon>
        <taxon>Arthropoda</taxon>
        <taxon>Hexapoda</taxon>
        <taxon>Insecta</taxon>
        <taxon>Pterygota</taxon>
        <taxon>Neoptera</taxon>
        <taxon>Endopterygota</taxon>
        <taxon>Hymenoptera</taxon>
        <taxon>Apocrita</taxon>
        <taxon>Ichneumonoidea</taxon>
        <taxon>Braconidae</taxon>
        <taxon>Microgastrinae</taxon>
        <taxon>Cotesia</taxon>
    </lineage>
</organism>
<evidence type="ECO:0000313" key="3">
    <source>
        <dbReference type="Proteomes" id="UP000786811"/>
    </source>
</evidence>
<dbReference type="Pfam" id="PF05699">
    <property type="entry name" value="Dimer_Tnp_hAT"/>
    <property type="match status" value="1"/>
</dbReference>
<dbReference type="SUPFAM" id="SSF53098">
    <property type="entry name" value="Ribonuclease H-like"/>
    <property type="match status" value="1"/>
</dbReference>
<dbReference type="InterPro" id="IPR012337">
    <property type="entry name" value="RNaseH-like_sf"/>
</dbReference>
<accession>A0A8J2MPF8</accession>
<dbReference type="GO" id="GO:0046983">
    <property type="term" value="F:protein dimerization activity"/>
    <property type="evidence" value="ECO:0007669"/>
    <property type="project" value="InterPro"/>
</dbReference>
<keyword evidence="3" id="KW-1185">Reference proteome</keyword>
<dbReference type="PANTHER" id="PTHR37162">
    <property type="entry name" value="HAT FAMILY DIMERISATION DOMAINCONTAINING PROTEIN-RELATED"/>
    <property type="match status" value="1"/>
</dbReference>
<dbReference type="PANTHER" id="PTHR37162:SF1">
    <property type="entry name" value="BED-TYPE DOMAIN-CONTAINING PROTEIN"/>
    <property type="match status" value="1"/>
</dbReference>
<evidence type="ECO:0000313" key="2">
    <source>
        <dbReference type="EMBL" id="CAG5100548.1"/>
    </source>
</evidence>
<dbReference type="EMBL" id="CAJNRD030001122">
    <property type="protein sequence ID" value="CAG5100548.1"/>
    <property type="molecule type" value="Genomic_DNA"/>
</dbReference>
<evidence type="ECO:0000259" key="1">
    <source>
        <dbReference type="Pfam" id="PF05699"/>
    </source>
</evidence>